<keyword evidence="1" id="KW-1133">Transmembrane helix</keyword>
<dbReference type="AlphaFoldDB" id="A0A2M7DR02"/>
<name>A0A2M7DR02_9BACT</name>
<evidence type="ECO:0000313" key="5">
    <source>
        <dbReference type="EMBL" id="PIV52158.1"/>
    </source>
</evidence>
<dbReference type="CDD" id="cd01127">
    <property type="entry name" value="TrwB_TraG_TraD_VirD4"/>
    <property type="match status" value="1"/>
</dbReference>
<dbReference type="Gene3D" id="3.40.50.300">
    <property type="entry name" value="P-loop containing nucleotide triphosphate hydrolases"/>
    <property type="match status" value="2"/>
</dbReference>
<keyword evidence="1" id="KW-0812">Transmembrane</keyword>
<feature type="domain" description="TraD/TraG TraM recognition site" evidence="3">
    <location>
        <begin position="686"/>
        <end position="755"/>
    </location>
</feature>
<feature type="domain" description="Helicase HerA central" evidence="2">
    <location>
        <begin position="429"/>
        <end position="492"/>
    </location>
</feature>
<dbReference type="Pfam" id="PF01935">
    <property type="entry name" value="DUF87"/>
    <property type="match status" value="1"/>
</dbReference>
<keyword evidence="1" id="KW-0472">Membrane</keyword>
<dbReference type="SUPFAM" id="SSF52540">
    <property type="entry name" value="P-loop containing nucleoside triphosphate hydrolases"/>
    <property type="match status" value="1"/>
</dbReference>
<dbReference type="InterPro" id="IPR027417">
    <property type="entry name" value="P-loop_NTPase"/>
</dbReference>
<evidence type="ECO:0000259" key="3">
    <source>
        <dbReference type="Pfam" id="PF12696"/>
    </source>
</evidence>
<sequence>MDYSAPTNFGQNITTGIVIGINEWLVAFFWLAIIFILLLIIKKIIKKLVDNSKYFEQAIYLVRLPKEKPEGQESEFDVKHLQEEIAKGETVFSSIGGLKAERGFKAWLLGRSDHYSFEVVANKGNISFYVAAPRYMGRYMEQQILAHYSDAVMEEVEDYNIFNPQNEILAGALKVKRDFIFPLKTYKKMDADPMNAIINVMSKLSREEGLAVQYTVRSAKGIWHKKSSKIVSKAHRCQSVAEAINNKGLYRILNWLRDITRSAKPKTKLGEAVEEKKKLSAMEEDLLRGIEEKNSKAGLDVNLRIVVSAKDKGRARIYLDNLTNAFSQYNYYEYGNSFKNKIYSRGQKRMINNFIYRRFDEKVSNLFNTEEMASMFHFPLRNADTPNILWLTAKHAPAPNNIPNEGILLGQNIYRGITSDIRIKRLDRRRHTYIIGKSGVGKSQLMASMAIQDILNGEGVCLIDPHGDMITEVLARIPPARAEDVILFSPADTSRPMALNLMEYDPRYPEQKTFVINEMIKIFDKLYDLKATGGPIFEQYMRNAMLLVMSDPSSGSTLMEIPKVLSDAEFRKLKLERCQDPTVVDFWKKEAEKAGGDAALANVVPYVTSKLTSFISNDMMRPIIGQQKSSINLRDIMDNKKILLIDMPKGLVGEMNTYLLGMILVGKILMAALSRADIPQADRCDFYLYIDEFQNFTTDSINSILSEARKYNLSLILAHQYLGQLTMNKNDNSIKEAVFGNIGTWILFKIGSEDAEVMEKEFSPVFNKFDLINIEKFTAYVKLLIENTAARPFSMKTIWPLPGSKRDDMPARIRSLSSLKYGQERSMVEAEIRRRTKI</sequence>
<dbReference type="Proteomes" id="UP000228896">
    <property type="component" value="Unassembled WGS sequence"/>
</dbReference>
<accession>A0A2M7DR02</accession>
<evidence type="ECO:0000256" key="1">
    <source>
        <dbReference type="SAM" id="Phobius"/>
    </source>
</evidence>
<comment type="caution">
    <text evidence="5">The sequence shown here is derived from an EMBL/GenBank/DDBJ whole genome shotgun (WGS) entry which is preliminary data.</text>
</comment>
<reference evidence="6" key="1">
    <citation type="submission" date="2017-09" db="EMBL/GenBank/DDBJ databases">
        <title>Depth-based differentiation of microbial function through sediment-hosted aquifers and enrichment of novel symbionts in the deep terrestrial subsurface.</title>
        <authorList>
            <person name="Probst A.J."/>
            <person name="Ladd B."/>
            <person name="Jarett J.K."/>
            <person name="Geller-Mcgrath D.E."/>
            <person name="Sieber C.M.K."/>
            <person name="Emerson J.B."/>
            <person name="Anantharaman K."/>
            <person name="Thomas B.C."/>
            <person name="Malmstrom R."/>
            <person name="Stieglmeier M."/>
            <person name="Klingl A."/>
            <person name="Woyke T."/>
            <person name="Ryan C.M."/>
            <person name="Banfield J.F."/>
        </authorList>
    </citation>
    <scope>NUCLEOTIDE SEQUENCE [LARGE SCALE GENOMIC DNA]</scope>
</reference>
<feature type="transmembrane region" description="Helical" evidence="1">
    <location>
        <begin position="24"/>
        <end position="41"/>
    </location>
</feature>
<feature type="domain" description="DUF8128" evidence="4">
    <location>
        <begin position="85"/>
        <end position="390"/>
    </location>
</feature>
<dbReference type="Pfam" id="PF12696">
    <property type="entry name" value="TraG-D_C"/>
    <property type="match status" value="1"/>
</dbReference>
<dbReference type="InterPro" id="IPR058441">
    <property type="entry name" value="DUF8128"/>
</dbReference>
<dbReference type="InterPro" id="IPR002789">
    <property type="entry name" value="HerA_central"/>
</dbReference>
<evidence type="ECO:0000313" key="6">
    <source>
        <dbReference type="Proteomes" id="UP000228896"/>
    </source>
</evidence>
<proteinExistence type="predicted"/>
<dbReference type="PANTHER" id="PTHR30121">
    <property type="entry name" value="UNCHARACTERIZED PROTEIN YJGR-RELATED"/>
    <property type="match status" value="1"/>
</dbReference>
<dbReference type="EMBL" id="PETS01000003">
    <property type="protein sequence ID" value="PIV52158.1"/>
    <property type="molecule type" value="Genomic_DNA"/>
</dbReference>
<dbReference type="InterPro" id="IPR051162">
    <property type="entry name" value="T4SS_component"/>
</dbReference>
<evidence type="ECO:0008006" key="7">
    <source>
        <dbReference type="Google" id="ProtNLM"/>
    </source>
</evidence>
<dbReference type="InterPro" id="IPR032689">
    <property type="entry name" value="TraG-D_C"/>
</dbReference>
<gene>
    <name evidence="5" type="ORF">COS18_00205</name>
</gene>
<evidence type="ECO:0000259" key="4">
    <source>
        <dbReference type="Pfam" id="PF26449"/>
    </source>
</evidence>
<dbReference type="PANTHER" id="PTHR30121:SF6">
    <property type="entry name" value="SLR6007 PROTEIN"/>
    <property type="match status" value="1"/>
</dbReference>
<protein>
    <recommendedName>
        <fullName evidence="7">Type IV secretion system coupling protein TraD DNA-binding domain-containing protein</fullName>
    </recommendedName>
</protein>
<evidence type="ECO:0000259" key="2">
    <source>
        <dbReference type="Pfam" id="PF01935"/>
    </source>
</evidence>
<organism evidence="5 6">
    <name type="scientific">Candidatus Falkowbacteria bacterium CG02_land_8_20_14_3_00_36_14</name>
    <dbReference type="NCBI Taxonomy" id="1974560"/>
    <lineage>
        <taxon>Bacteria</taxon>
        <taxon>Candidatus Falkowiibacteriota</taxon>
    </lineage>
</organism>
<dbReference type="Pfam" id="PF26449">
    <property type="entry name" value="DUF8128"/>
    <property type="match status" value="1"/>
</dbReference>